<evidence type="ECO:0000313" key="3">
    <source>
        <dbReference type="Proteomes" id="UP001217083"/>
    </source>
</evidence>
<sequence length="191" mass="20729">MRKVGLILSMLSMLALTAFTIQNLWKSDKGHSELGFSITHLGISDVSGTFNEFEATISSSKEDFSDAVVEATINVGSISTRIGDRDAHLKGPDFFDVEKYPEITFKSTRIKSVGGGKYKLTGDLTAKGITKTVEMDLNYRGTVENPMTKKPTAGFKLSGTIKRSDHGIGSGFPAPLLSDEVEITVNAEFQQ</sequence>
<accession>A0ABT5XNI5</accession>
<dbReference type="PANTHER" id="PTHR34406:SF1">
    <property type="entry name" value="PROTEIN YCEI"/>
    <property type="match status" value="1"/>
</dbReference>
<dbReference type="InterPro" id="IPR036761">
    <property type="entry name" value="TTHA0802/YceI-like_sf"/>
</dbReference>
<dbReference type="SMART" id="SM00867">
    <property type="entry name" value="YceI"/>
    <property type="match status" value="1"/>
</dbReference>
<dbReference type="Pfam" id="PF04264">
    <property type="entry name" value="YceI"/>
    <property type="match status" value="1"/>
</dbReference>
<proteinExistence type="predicted"/>
<reference evidence="2 3" key="1">
    <citation type="submission" date="2023-03" db="EMBL/GenBank/DDBJ databases">
        <title>Muricauda XX sp. nov. and Muricauda XXX sp. nov., two novel species isolated from Okinawa Trough.</title>
        <authorList>
            <person name="Cao W."/>
            <person name="Deng X."/>
        </authorList>
    </citation>
    <scope>NUCLEOTIDE SEQUENCE [LARGE SCALE GENOMIC DNA]</scope>
    <source>
        <strain evidence="2 3">81s02</strain>
    </source>
</reference>
<dbReference type="RefSeq" id="WP_275614612.1">
    <property type="nucleotide sequence ID" value="NZ_JARFVA010000002.1"/>
</dbReference>
<dbReference type="SUPFAM" id="SSF101874">
    <property type="entry name" value="YceI-like"/>
    <property type="match status" value="1"/>
</dbReference>
<feature type="domain" description="Lipid/polyisoprenoid-binding YceI-like" evidence="1">
    <location>
        <begin position="24"/>
        <end position="190"/>
    </location>
</feature>
<comment type="caution">
    <text evidence="2">The sequence shown here is derived from an EMBL/GenBank/DDBJ whole genome shotgun (WGS) entry which is preliminary data.</text>
</comment>
<gene>
    <name evidence="2" type="ORF">PY091_09525</name>
</gene>
<evidence type="ECO:0000259" key="1">
    <source>
        <dbReference type="SMART" id="SM00867"/>
    </source>
</evidence>
<evidence type="ECO:0000313" key="2">
    <source>
        <dbReference type="EMBL" id="MDF0707455.1"/>
    </source>
</evidence>
<dbReference type="Proteomes" id="UP001217083">
    <property type="component" value="Unassembled WGS sequence"/>
</dbReference>
<organism evidence="2 3">
    <name type="scientific">Flagellimonas okinawensis</name>
    <dbReference type="NCBI Taxonomy" id="3031324"/>
    <lineage>
        <taxon>Bacteria</taxon>
        <taxon>Pseudomonadati</taxon>
        <taxon>Bacteroidota</taxon>
        <taxon>Flavobacteriia</taxon>
        <taxon>Flavobacteriales</taxon>
        <taxon>Flavobacteriaceae</taxon>
        <taxon>Flagellimonas</taxon>
    </lineage>
</organism>
<name>A0ABT5XNI5_9FLAO</name>
<dbReference type="EMBL" id="JARFVA010000002">
    <property type="protein sequence ID" value="MDF0707455.1"/>
    <property type="molecule type" value="Genomic_DNA"/>
</dbReference>
<keyword evidence="3" id="KW-1185">Reference proteome</keyword>
<dbReference type="PANTHER" id="PTHR34406">
    <property type="entry name" value="PROTEIN YCEI"/>
    <property type="match status" value="1"/>
</dbReference>
<protein>
    <submittedName>
        <fullName evidence="2">YceI family protein</fullName>
    </submittedName>
</protein>
<dbReference type="Gene3D" id="2.40.128.110">
    <property type="entry name" value="Lipid/polyisoprenoid-binding, YceI-like"/>
    <property type="match status" value="1"/>
</dbReference>
<dbReference type="InterPro" id="IPR007372">
    <property type="entry name" value="Lipid/polyisoprenoid-bd_YceI"/>
</dbReference>